<dbReference type="OrthoDB" id="1142747at2"/>
<reference evidence="2" key="1">
    <citation type="submission" date="2016-12" db="EMBL/GenBank/DDBJ databases">
        <authorList>
            <person name="Varghese N."/>
            <person name="Submissions S."/>
        </authorList>
    </citation>
    <scope>NUCLEOTIDE SEQUENCE [LARGE SCALE GENOMIC DNA]</scope>
    <source>
        <strain evidence="2">DSM 18830</strain>
    </source>
</reference>
<dbReference type="RefSeq" id="WP_073585131.1">
    <property type="nucleotide sequence ID" value="NZ_CBCSEA010000010.1"/>
</dbReference>
<dbReference type="EMBL" id="FRYK01000006">
    <property type="protein sequence ID" value="SHO74229.1"/>
    <property type="molecule type" value="Genomic_DNA"/>
</dbReference>
<proteinExistence type="predicted"/>
<gene>
    <name evidence="1" type="ORF">SAMN05443547_2615</name>
</gene>
<dbReference type="Pfam" id="PF20347">
    <property type="entry name" value="DUF6642"/>
    <property type="match status" value="1"/>
</dbReference>
<accession>A0A1M7ZZE0</accession>
<organism evidence="1 2">
    <name type="scientific">Flavobacterium cucumis</name>
    <dbReference type="NCBI Taxonomy" id="416016"/>
    <lineage>
        <taxon>Bacteria</taxon>
        <taxon>Pseudomonadati</taxon>
        <taxon>Bacteroidota</taxon>
        <taxon>Flavobacteriia</taxon>
        <taxon>Flavobacteriales</taxon>
        <taxon>Flavobacteriaceae</taxon>
        <taxon>Flavobacterium</taxon>
    </lineage>
</organism>
<evidence type="ECO:0000313" key="1">
    <source>
        <dbReference type="EMBL" id="SHO74229.1"/>
    </source>
</evidence>
<protein>
    <submittedName>
        <fullName evidence="1">Uncharacterized protein</fullName>
    </submittedName>
</protein>
<dbReference type="InterPro" id="IPR046584">
    <property type="entry name" value="DUF6642"/>
</dbReference>
<dbReference type="STRING" id="416016.SAMN05443547_2615"/>
<sequence length="185" mass="21718">MNSFKLFCLQNEVYSSKVTPKSVLPLLEKFTMKYGITTVYKTFDNSFESFEESLNNLIYEDKNFSDYKIIYILTEGDHNDLLIDNFKYSFEEIAEIFEAKLTDKILHFSNITQLNLEEETAQYFLDITGAKGVSGYANKTTIGSFTFDFEFFYHYFTTRDPIYATEEIYKKNLALAKTLGFTMYY</sequence>
<dbReference type="Proteomes" id="UP000184611">
    <property type="component" value="Unassembled WGS sequence"/>
</dbReference>
<name>A0A1M7ZZE0_9FLAO</name>
<evidence type="ECO:0000313" key="2">
    <source>
        <dbReference type="Proteomes" id="UP000184611"/>
    </source>
</evidence>
<keyword evidence="2" id="KW-1185">Reference proteome</keyword>
<dbReference type="AlphaFoldDB" id="A0A1M7ZZE0"/>